<organism evidence="1 2">
    <name type="scientific">Saguinus oedipus</name>
    <name type="common">Cotton-top tamarin</name>
    <name type="synonym">Oedipomidas oedipus</name>
    <dbReference type="NCBI Taxonomy" id="9490"/>
    <lineage>
        <taxon>Eukaryota</taxon>
        <taxon>Metazoa</taxon>
        <taxon>Chordata</taxon>
        <taxon>Craniata</taxon>
        <taxon>Vertebrata</taxon>
        <taxon>Euteleostomi</taxon>
        <taxon>Mammalia</taxon>
        <taxon>Eutheria</taxon>
        <taxon>Euarchontoglires</taxon>
        <taxon>Primates</taxon>
        <taxon>Haplorrhini</taxon>
        <taxon>Platyrrhini</taxon>
        <taxon>Cebidae</taxon>
        <taxon>Callitrichinae</taxon>
        <taxon>Saguinus</taxon>
    </lineage>
</organism>
<gene>
    <name evidence="1" type="ORF">P7K49_022674</name>
</gene>
<name>A0ABQ9UL10_SAGOE</name>
<dbReference type="Proteomes" id="UP001266305">
    <property type="component" value="Unassembled WGS sequence"/>
</dbReference>
<feature type="non-terminal residue" evidence="1">
    <location>
        <position position="1"/>
    </location>
</feature>
<evidence type="ECO:0000313" key="2">
    <source>
        <dbReference type="Proteomes" id="UP001266305"/>
    </source>
</evidence>
<evidence type="ECO:0000313" key="1">
    <source>
        <dbReference type="EMBL" id="KAK2097223.1"/>
    </source>
</evidence>
<comment type="caution">
    <text evidence="1">The sequence shown here is derived from an EMBL/GenBank/DDBJ whole genome shotgun (WGS) entry which is preliminary data.</text>
</comment>
<proteinExistence type="predicted"/>
<protein>
    <submittedName>
        <fullName evidence="1">Uncharacterized protein</fullName>
    </submittedName>
</protein>
<dbReference type="EMBL" id="JASSZA010000011">
    <property type="protein sequence ID" value="KAK2097223.1"/>
    <property type="molecule type" value="Genomic_DNA"/>
</dbReference>
<accession>A0ABQ9UL10</accession>
<keyword evidence="2" id="KW-1185">Reference proteome</keyword>
<feature type="non-terminal residue" evidence="1">
    <location>
        <position position="57"/>
    </location>
</feature>
<sequence>LLGTAHPALPLSLPASLRPGLPGSWAHAQPRSCSAAPARTCWGLCGAGRPGPGQELA</sequence>
<reference evidence="1 2" key="1">
    <citation type="submission" date="2023-05" db="EMBL/GenBank/DDBJ databases">
        <title>B98-5 Cell Line De Novo Hybrid Assembly: An Optical Mapping Approach.</title>
        <authorList>
            <person name="Kananen K."/>
            <person name="Auerbach J.A."/>
            <person name="Kautto E."/>
            <person name="Blachly J.S."/>
        </authorList>
    </citation>
    <scope>NUCLEOTIDE SEQUENCE [LARGE SCALE GENOMIC DNA]</scope>
    <source>
        <strain evidence="1">B95-8</strain>
        <tissue evidence="1">Cell line</tissue>
    </source>
</reference>